<name>A0ABQ6C9V2_9BURK</name>
<evidence type="ECO:0000313" key="3">
    <source>
        <dbReference type="Proteomes" id="UP001156903"/>
    </source>
</evidence>
<feature type="compositionally biased region" description="Polar residues" evidence="1">
    <location>
        <begin position="64"/>
        <end position="81"/>
    </location>
</feature>
<protein>
    <submittedName>
        <fullName evidence="2">Uncharacterized protein</fullName>
    </submittedName>
</protein>
<reference evidence="3" key="1">
    <citation type="journal article" date="2019" name="Int. J. Syst. Evol. Microbiol.">
        <title>The Global Catalogue of Microorganisms (GCM) 10K type strain sequencing project: providing services to taxonomists for standard genome sequencing and annotation.</title>
        <authorList>
            <consortium name="The Broad Institute Genomics Platform"/>
            <consortium name="The Broad Institute Genome Sequencing Center for Infectious Disease"/>
            <person name="Wu L."/>
            <person name="Ma J."/>
        </authorList>
    </citation>
    <scope>NUCLEOTIDE SEQUENCE [LARGE SCALE GENOMIC DNA]</scope>
    <source>
        <strain evidence="3">NBRC 109341</strain>
    </source>
</reference>
<proteinExistence type="predicted"/>
<comment type="caution">
    <text evidence="2">The sequence shown here is derived from an EMBL/GenBank/DDBJ whole genome shotgun (WGS) entry which is preliminary data.</text>
</comment>
<sequence length="97" mass="9875">MENSTDSANRTAATPYGRAYPPGLRPSAPSPTAPACAFGGAPLRGSPGFAGSPSGNRAWPNGQDWLTKSAASRAGDSSTACTLIEHRGNSTAQEKQV</sequence>
<keyword evidence="3" id="KW-1185">Reference proteome</keyword>
<gene>
    <name evidence="2" type="ORF">GCM10007935_40370</name>
</gene>
<organism evidence="2 3">
    <name type="scientific">Hydrogenophaga electricum</name>
    <dbReference type="NCBI Taxonomy" id="1230953"/>
    <lineage>
        <taxon>Bacteria</taxon>
        <taxon>Pseudomonadati</taxon>
        <taxon>Pseudomonadota</taxon>
        <taxon>Betaproteobacteria</taxon>
        <taxon>Burkholderiales</taxon>
        <taxon>Comamonadaceae</taxon>
        <taxon>Hydrogenophaga</taxon>
    </lineage>
</organism>
<evidence type="ECO:0000313" key="2">
    <source>
        <dbReference type="EMBL" id="GLS16594.1"/>
    </source>
</evidence>
<feature type="compositionally biased region" description="Polar residues" evidence="1">
    <location>
        <begin position="1"/>
        <end position="12"/>
    </location>
</feature>
<accession>A0ABQ6C9V2</accession>
<evidence type="ECO:0000256" key="1">
    <source>
        <dbReference type="SAM" id="MobiDB-lite"/>
    </source>
</evidence>
<dbReference type="Proteomes" id="UP001156903">
    <property type="component" value="Unassembled WGS sequence"/>
</dbReference>
<feature type="region of interest" description="Disordered" evidence="1">
    <location>
        <begin position="1"/>
        <end position="97"/>
    </location>
</feature>
<dbReference type="EMBL" id="BSPB01000066">
    <property type="protein sequence ID" value="GLS16594.1"/>
    <property type="molecule type" value="Genomic_DNA"/>
</dbReference>